<dbReference type="AlphaFoldDB" id="A0A7X2ILF1"/>
<dbReference type="Proteomes" id="UP000446768">
    <property type="component" value="Unassembled WGS sequence"/>
</dbReference>
<dbReference type="RefSeq" id="WP_154372921.1">
    <property type="nucleotide sequence ID" value="NZ_WKJJ01000005.1"/>
</dbReference>
<keyword evidence="3" id="KW-1185">Reference proteome</keyword>
<feature type="signal peptide" evidence="1">
    <location>
        <begin position="1"/>
        <end position="34"/>
    </location>
</feature>
<name>A0A7X2ILF1_9BURK</name>
<protein>
    <recommendedName>
        <fullName evidence="4">Transporter</fullName>
    </recommendedName>
</protein>
<keyword evidence="1" id="KW-0732">Signal</keyword>
<evidence type="ECO:0008006" key="4">
    <source>
        <dbReference type="Google" id="ProtNLM"/>
    </source>
</evidence>
<gene>
    <name evidence="2" type="ORF">GJ700_09185</name>
</gene>
<sequence>MRQFPDRSPNACSKYLLGIALAAGSIALTAPAHAQLTLSADSEPTDKPWKMPATIAYTRNGDGSSFTTIDAYLKYNGILKTKGDDNFASSGSWSVAGFIHKDNTADAPRNDRGVVLGYSRLLVFDYPNNFPVMSTTWNAKVSVGKSLQQVTDTPVPIFTDRNKDREQLYVTGFLQPAKQDSPHHTASSTTKSAPRQMDMYFLWETGLYSDHASGGNGKGTGRLNGARGKLEWNVFPLGIIAADNKVGAYGVAPVITLSAQVQHDLSASGTRKKDTYRLYAASLTLEFETIVADGSVGRVTPSLNFTRSVGADLLTGRAYEGKTEIALGFTF</sequence>
<proteinExistence type="predicted"/>
<evidence type="ECO:0000313" key="3">
    <source>
        <dbReference type="Proteomes" id="UP000446768"/>
    </source>
</evidence>
<organism evidence="2 3">
    <name type="scientific">Pseudoduganella rivuli</name>
    <dbReference type="NCBI Taxonomy" id="2666085"/>
    <lineage>
        <taxon>Bacteria</taxon>
        <taxon>Pseudomonadati</taxon>
        <taxon>Pseudomonadota</taxon>
        <taxon>Betaproteobacteria</taxon>
        <taxon>Burkholderiales</taxon>
        <taxon>Oxalobacteraceae</taxon>
        <taxon>Telluria group</taxon>
        <taxon>Pseudoduganella</taxon>
    </lineage>
</organism>
<evidence type="ECO:0000256" key="1">
    <source>
        <dbReference type="SAM" id="SignalP"/>
    </source>
</evidence>
<accession>A0A7X2ILF1</accession>
<evidence type="ECO:0000313" key="2">
    <source>
        <dbReference type="EMBL" id="MRV71893.1"/>
    </source>
</evidence>
<feature type="chain" id="PRO_5030804771" description="Transporter" evidence="1">
    <location>
        <begin position="35"/>
        <end position="331"/>
    </location>
</feature>
<reference evidence="2 3" key="1">
    <citation type="submission" date="2019-11" db="EMBL/GenBank/DDBJ databases">
        <title>Novel species isolated from a subtropical stream in China.</title>
        <authorList>
            <person name="Lu H."/>
        </authorList>
    </citation>
    <scope>NUCLEOTIDE SEQUENCE [LARGE SCALE GENOMIC DNA]</scope>
    <source>
        <strain evidence="2 3">FT92W</strain>
    </source>
</reference>
<comment type="caution">
    <text evidence="2">The sequence shown here is derived from an EMBL/GenBank/DDBJ whole genome shotgun (WGS) entry which is preliminary data.</text>
</comment>
<dbReference type="EMBL" id="WKJJ01000005">
    <property type="protein sequence ID" value="MRV71893.1"/>
    <property type="molecule type" value="Genomic_DNA"/>
</dbReference>